<organism evidence="3 4">
    <name type="scientific">Metabacillus bambusae</name>
    <dbReference type="NCBI Taxonomy" id="2795218"/>
    <lineage>
        <taxon>Bacteria</taxon>
        <taxon>Bacillati</taxon>
        <taxon>Bacillota</taxon>
        <taxon>Bacilli</taxon>
        <taxon>Bacillales</taxon>
        <taxon>Bacillaceae</taxon>
        <taxon>Metabacillus</taxon>
    </lineage>
</organism>
<gene>
    <name evidence="3" type="ORF">I7822_01735</name>
</gene>
<sequence>MKIAPLLQMMNQNASSFRTISNSGGSKFSEFLVGDQGTKQLPNIDHNKASSEDVSLQQITDELKAILGGGALDHVSIDTSFHDDDQTVDTKSSTVSLLENQIMSNFNDAESVKELIDQVITSPTAVGVLSLVKAIEELPNNEKVDFSPFLSKLNDVLDDKYPSYNNANSFSLLSMMQAIDQMNGNDKSLVEGEILFSKWTSDDDSTRLLIIDKLIEINNKLTDTNIMPIQETQMKKEIINDILSVPSDDEIKYKLETTFEKMDLTSIKSIVNKTVENLFAGETRFNQLYQLANDEKGVIGDIRFFSDEMIFNDDQLLESYQLISSTEDQDPVRSNLLSTQRSFNKNELYSKIDSSIHAMLTDDNQNGQKGSLIENVPLLYESLVTKLSKQDGKLFGDFSDESLSNKQELNSKINVQSDRIITAINTIVPTRQQMIDLNHSKLQPQEALKMIEVREETVTIQLDSLISKQLNLSGENQKPDVPMRQEFTNQLVNAFKTSKFAQLPNGANRLVIKLNPEHLGALTVRLVQKNGEMVARIITSTESAKDLLDHSIHQLKQALPSIQIEIERFEVNTEQIVKTFKDQNNDQEEKREKEFDDSRLEEEPENEQSFLESLKEALNTTV</sequence>
<dbReference type="Proteomes" id="UP000663981">
    <property type="component" value="Unassembled WGS sequence"/>
</dbReference>
<dbReference type="CDD" id="cd17470">
    <property type="entry name" value="T3SS_Flik_C"/>
    <property type="match status" value="1"/>
</dbReference>
<feature type="compositionally biased region" description="Basic and acidic residues" evidence="1">
    <location>
        <begin position="582"/>
        <end position="598"/>
    </location>
</feature>
<accession>A0ABS3MX29</accession>
<keyword evidence="4" id="KW-1185">Reference proteome</keyword>
<reference evidence="3 4" key="1">
    <citation type="submission" date="2021-03" db="EMBL/GenBank/DDBJ databases">
        <title>Whole genome sequence of Metabacillus bambusae BG109.</title>
        <authorList>
            <person name="Jeong J.W."/>
        </authorList>
    </citation>
    <scope>NUCLEOTIDE SEQUENCE [LARGE SCALE GENOMIC DNA]</scope>
    <source>
        <strain evidence="3 4">BG109</strain>
    </source>
</reference>
<keyword evidence="3" id="KW-0969">Cilium</keyword>
<feature type="domain" description="Flagellar hook-length control protein-like C-terminal" evidence="2">
    <location>
        <begin position="501"/>
        <end position="574"/>
    </location>
</feature>
<evidence type="ECO:0000256" key="1">
    <source>
        <dbReference type="SAM" id="MobiDB-lite"/>
    </source>
</evidence>
<keyword evidence="3" id="KW-0966">Cell projection</keyword>
<dbReference type="Gene3D" id="3.30.750.140">
    <property type="match status" value="1"/>
</dbReference>
<feature type="region of interest" description="Disordered" evidence="1">
    <location>
        <begin position="582"/>
        <end position="622"/>
    </location>
</feature>
<comment type="caution">
    <text evidence="3">The sequence shown here is derived from an EMBL/GenBank/DDBJ whole genome shotgun (WGS) entry which is preliminary data.</text>
</comment>
<dbReference type="Pfam" id="PF02120">
    <property type="entry name" value="Flg_hook"/>
    <property type="match status" value="1"/>
</dbReference>
<proteinExistence type="predicted"/>
<dbReference type="InterPro" id="IPR038610">
    <property type="entry name" value="FliK-like_C_sf"/>
</dbReference>
<evidence type="ECO:0000313" key="3">
    <source>
        <dbReference type="EMBL" id="MBO1510409.1"/>
    </source>
</evidence>
<dbReference type="EMBL" id="JAGDEL010000001">
    <property type="protein sequence ID" value="MBO1510409.1"/>
    <property type="molecule type" value="Genomic_DNA"/>
</dbReference>
<dbReference type="RefSeq" id="WP_207975056.1">
    <property type="nucleotide sequence ID" value="NZ_JAGDEL010000001.1"/>
</dbReference>
<evidence type="ECO:0000259" key="2">
    <source>
        <dbReference type="Pfam" id="PF02120"/>
    </source>
</evidence>
<name>A0ABS3MX29_9BACI</name>
<protein>
    <submittedName>
        <fullName evidence="3">Flagellar hook-length control protein FliK</fullName>
    </submittedName>
</protein>
<evidence type="ECO:0000313" key="4">
    <source>
        <dbReference type="Proteomes" id="UP000663981"/>
    </source>
</evidence>
<dbReference type="InterPro" id="IPR021136">
    <property type="entry name" value="Flagellar_hook_control-like_C"/>
</dbReference>
<keyword evidence="3" id="KW-0282">Flagellum</keyword>